<keyword evidence="5" id="KW-1185">Reference proteome</keyword>
<dbReference type="Pfam" id="PF08666">
    <property type="entry name" value="SAF"/>
    <property type="match status" value="1"/>
</dbReference>
<dbReference type="Proteomes" id="UP000319576">
    <property type="component" value="Chromosome"/>
</dbReference>
<gene>
    <name evidence="4" type="ORF">ETAA1_04630</name>
</gene>
<accession>A0A517XM37</accession>
<dbReference type="InterPro" id="IPR013974">
    <property type="entry name" value="SAF"/>
</dbReference>
<feature type="signal peptide" evidence="2">
    <location>
        <begin position="1"/>
        <end position="28"/>
    </location>
</feature>
<feature type="domain" description="SAF" evidence="3">
    <location>
        <begin position="35"/>
        <end position="101"/>
    </location>
</feature>
<dbReference type="RefSeq" id="WP_145233955.1">
    <property type="nucleotide sequence ID" value="NZ_CP036273.1"/>
</dbReference>
<feature type="domain" description="SAF" evidence="3">
    <location>
        <begin position="275"/>
        <end position="342"/>
    </location>
</feature>
<dbReference type="OrthoDB" id="281109at2"/>
<keyword evidence="2" id="KW-0732">Signal</keyword>
<dbReference type="InterPro" id="IPR017592">
    <property type="entry name" value="Pilus_assmbl_Flp-typ_CpaB"/>
</dbReference>
<dbReference type="InterPro" id="IPR031571">
    <property type="entry name" value="RcpC_dom"/>
</dbReference>
<feature type="region of interest" description="Disordered" evidence="1">
    <location>
        <begin position="240"/>
        <end position="272"/>
    </location>
</feature>
<dbReference type="KEGG" id="uli:ETAA1_04630"/>
<evidence type="ECO:0000259" key="3">
    <source>
        <dbReference type="SMART" id="SM00858"/>
    </source>
</evidence>
<dbReference type="AlphaFoldDB" id="A0A517XM37"/>
<reference evidence="4 5" key="1">
    <citation type="submission" date="2019-02" db="EMBL/GenBank/DDBJ databases">
        <title>Deep-cultivation of Planctomycetes and their phenomic and genomic characterization uncovers novel biology.</title>
        <authorList>
            <person name="Wiegand S."/>
            <person name="Jogler M."/>
            <person name="Boedeker C."/>
            <person name="Pinto D."/>
            <person name="Vollmers J."/>
            <person name="Rivas-Marin E."/>
            <person name="Kohn T."/>
            <person name="Peeters S.H."/>
            <person name="Heuer A."/>
            <person name="Rast P."/>
            <person name="Oberbeckmann S."/>
            <person name="Bunk B."/>
            <person name="Jeske O."/>
            <person name="Meyerdierks A."/>
            <person name="Storesund J.E."/>
            <person name="Kallscheuer N."/>
            <person name="Luecker S."/>
            <person name="Lage O.M."/>
            <person name="Pohl T."/>
            <person name="Merkel B.J."/>
            <person name="Hornburger P."/>
            <person name="Mueller R.-W."/>
            <person name="Bruemmer F."/>
            <person name="Labrenz M."/>
            <person name="Spormann A.M."/>
            <person name="Op den Camp H."/>
            <person name="Overmann J."/>
            <person name="Amann R."/>
            <person name="Jetten M.S.M."/>
            <person name="Mascher T."/>
            <person name="Medema M.H."/>
            <person name="Devos D.P."/>
            <person name="Kaster A.-K."/>
            <person name="Ovreas L."/>
            <person name="Rohde M."/>
            <person name="Galperin M.Y."/>
            <person name="Jogler C."/>
        </authorList>
    </citation>
    <scope>NUCLEOTIDE SEQUENCE [LARGE SCALE GENOMIC DNA]</scope>
    <source>
        <strain evidence="4 5">ETA_A1</strain>
    </source>
</reference>
<evidence type="ECO:0000256" key="2">
    <source>
        <dbReference type="SAM" id="SignalP"/>
    </source>
</evidence>
<dbReference type="EMBL" id="CP036273">
    <property type="protein sequence ID" value="QDU18571.1"/>
    <property type="molecule type" value="Genomic_DNA"/>
</dbReference>
<proteinExistence type="predicted"/>
<dbReference type="CDD" id="cd11614">
    <property type="entry name" value="SAF_CpaB_FlgA_like"/>
    <property type="match status" value="2"/>
</dbReference>
<dbReference type="PROSITE" id="PS51257">
    <property type="entry name" value="PROKAR_LIPOPROTEIN"/>
    <property type="match status" value="1"/>
</dbReference>
<dbReference type="NCBIfam" id="TIGR03177">
    <property type="entry name" value="pilus_cpaB"/>
    <property type="match status" value="1"/>
</dbReference>
<evidence type="ECO:0000313" key="5">
    <source>
        <dbReference type="Proteomes" id="UP000319576"/>
    </source>
</evidence>
<dbReference type="SMART" id="SM00858">
    <property type="entry name" value="SAF"/>
    <property type="match status" value="2"/>
</dbReference>
<feature type="compositionally biased region" description="Pro residues" evidence="1">
    <location>
        <begin position="347"/>
        <end position="356"/>
    </location>
</feature>
<protein>
    <submittedName>
        <fullName evidence="4">SAF domain protein</fullName>
    </submittedName>
</protein>
<feature type="compositionally biased region" description="Pro residues" evidence="1">
    <location>
        <begin position="255"/>
        <end position="271"/>
    </location>
</feature>
<feature type="region of interest" description="Disordered" evidence="1">
    <location>
        <begin position="394"/>
        <end position="427"/>
    </location>
</feature>
<evidence type="ECO:0000313" key="4">
    <source>
        <dbReference type="EMBL" id="QDU18571.1"/>
    </source>
</evidence>
<organism evidence="4 5">
    <name type="scientific">Urbifossiella limnaea</name>
    <dbReference type="NCBI Taxonomy" id="2528023"/>
    <lineage>
        <taxon>Bacteria</taxon>
        <taxon>Pseudomonadati</taxon>
        <taxon>Planctomycetota</taxon>
        <taxon>Planctomycetia</taxon>
        <taxon>Gemmatales</taxon>
        <taxon>Gemmataceae</taxon>
        <taxon>Urbifossiella</taxon>
    </lineage>
</organism>
<name>A0A517XM37_9BACT</name>
<dbReference type="Pfam" id="PF16976">
    <property type="entry name" value="RcpC"/>
    <property type="match status" value="1"/>
</dbReference>
<sequence precursor="true">MKQKNLILMVVAVGCGLVAAFLTSQMNAKPQVETVDVVVAATDIPVGVGIGKEDLQKYFKTKKVSKDAVPTDIIESPEEAVERRLSRPIRAEETISRKDLMKGGIRLPPGKQLLTLQLDTARAAAGLAQPGAKVDVLAFVSLNNKLTAMPILTNMLILAVNGQTTIDPNTQATAVNTVSFAADRKQGLVLELAKGRGCQMSLLLRNPDEVTDNDKSFNIDEVITLLQDDKNPAGVALAGEGGRKTDAVSLTKPETPAPTPAPEVAPTPTPKPETVRVPYALVDIKGGTELTADLIADETVFGTRELPKDVAGDAVTDLSTVAGKTLRSGLGKGQWVTPGLVGDPLPKLDPPPPPVTKAPEPVRPTRDVTVHTGTGSKTFRYEEWAPGRWRLVGEVRGQATAESAAPAPDAAPAPKPTPTPVPEQRVD</sequence>
<feature type="region of interest" description="Disordered" evidence="1">
    <location>
        <begin position="343"/>
        <end position="374"/>
    </location>
</feature>
<evidence type="ECO:0000256" key="1">
    <source>
        <dbReference type="SAM" id="MobiDB-lite"/>
    </source>
</evidence>
<feature type="compositionally biased region" description="Pro residues" evidence="1">
    <location>
        <begin position="409"/>
        <end position="421"/>
    </location>
</feature>
<feature type="chain" id="PRO_5021953450" evidence="2">
    <location>
        <begin position="29"/>
        <end position="427"/>
    </location>
</feature>
<feature type="compositionally biased region" description="Low complexity" evidence="1">
    <location>
        <begin position="399"/>
        <end position="408"/>
    </location>
</feature>